<dbReference type="EMBL" id="BK015959">
    <property type="protein sequence ID" value="DAF87100.1"/>
    <property type="molecule type" value="Genomic_DNA"/>
</dbReference>
<sequence>MRKKYICKELIDYVTLPDMYYHKKSRLIIRVGSGLILDWFDESSFCKRIKESEPFFRDELPNGISDEECNIVYNAITKSLPEVKLLLGYKLRAE</sequence>
<protein>
    <submittedName>
        <fullName evidence="1">Uncharacterized protein</fullName>
    </submittedName>
</protein>
<proteinExistence type="predicted"/>
<reference evidence="1" key="1">
    <citation type="journal article" date="2021" name="Proc. Natl. Acad. Sci. U.S.A.">
        <title>A Catalog of Tens of Thousands of Viruses from Human Metagenomes Reveals Hidden Associations with Chronic Diseases.</title>
        <authorList>
            <person name="Tisza M.J."/>
            <person name="Buck C.B."/>
        </authorList>
    </citation>
    <scope>NUCLEOTIDE SEQUENCE</scope>
    <source>
        <strain evidence="1">CtHEp8</strain>
    </source>
</reference>
<accession>A0A8S5TY19</accession>
<evidence type="ECO:0000313" key="1">
    <source>
        <dbReference type="EMBL" id="DAF87100.1"/>
    </source>
</evidence>
<name>A0A8S5TY19_9VIRU</name>
<organism evidence="1">
    <name type="scientific">Phage sp. ctHEp8</name>
    <dbReference type="NCBI Taxonomy" id="2825790"/>
    <lineage>
        <taxon>Viruses</taxon>
    </lineage>
</organism>